<reference evidence="3 4" key="1">
    <citation type="submission" date="2022-09" db="EMBL/GenBank/DDBJ databases">
        <authorList>
            <person name="Palmer J.M."/>
        </authorList>
    </citation>
    <scope>NUCLEOTIDE SEQUENCE [LARGE SCALE GENOMIC DNA]</scope>
    <source>
        <strain evidence="3 4">DSM 7382</strain>
    </source>
</reference>
<keyword evidence="1" id="KW-0472">Membrane</keyword>
<dbReference type="Proteomes" id="UP001385951">
    <property type="component" value="Unassembled WGS sequence"/>
</dbReference>
<accession>A0AAW0G9R9</accession>
<evidence type="ECO:0000313" key="4">
    <source>
        <dbReference type="Proteomes" id="UP001385951"/>
    </source>
</evidence>
<dbReference type="EMBL" id="JASBNA010000017">
    <property type="protein sequence ID" value="KAK7686356.1"/>
    <property type="molecule type" value="Genomic_DNA"/>
</dbReference>
<keyword evidence="1" id="KW-1133">Transmembrane helix</keyword>
<feature type="signal peptide" evidence="2">
    <location>
        <begin position="1"/>
        <end position="20"/>
    </location>
</feature>
<proteinExistence type="predicted"/>
<feature type="chain" id="PRO_5043620345" evidence="2">
    <location>
        <begin position="21"/>
        <end position="196"/>
    </location>
</feature>
<feature type="transmembrane region" description="Helical" evidence="1">
    <location>
        <begin position="87"/>
        <end position="108"/>
    </location>
</feature>
<protein>
    <submittedName>
        <fullName evidence="3">Uncharacterized protein</fullName>
    </submittedName>
</protein>
<evidence type="ECO:0000256" key="1">
    <source>
        <dbReference type="SAM" id="Phobius"/>
    </source>
</evidence>
<evidence type="ECO:0000313" key="3">
    <source>
        <dbReference type="EMBL" id="KAK7686356.1"/>
    </source>
</evidence>
<keyword evidence="4" id="KW-1185">Reference proteome</keyword>
<name>A0AAW0G9R9_9APHY</name>
<keyword evidence="1" id="KW-0812">Transmembrane</keyword>
<feature type="transmembrane region" description="Helical" evidence="1">
    <location>
        <begin position="57"/>
        <end position="75"/>
    </location>
</feature>
<keyword evidence="2" id="KW-0732">Signal</keyword>
<sequence>MSYTTCTALLFRAYAFVASGHIWPSSPPSSPTHNIVKEHLLPSPTVPFQSTSINTNIHYATVVAILGIWLLILLATTKAIKVSATRISILFALIAALASYIGLLSYSLDDLSATPQRLLDTSDEIFQQIQDVYDYYATIVNIALTYSYLRRLPPLVSGLDECARWHGAYLQLCIILSFARGILSRQMKHSEDGSLV</sequence>
<dbReference type="AlphaFoldDB" id="A0AAW0G9R9"/>
<comment type="caution">
    <text evidence="3">The sequence shown here is derived from an EMBL/GenBank/DDBJ whole genome shotgun (WGS) entry which is preliminary data.</text>
</comment>
<gene>
    <name evidence="3" type="ORF">QCA50_010580</name>
</gene>
<evidence type="ECO:0000256" key="2">
    <source>
        <dbReference type="SAM" id="SignalP"/>
    </source>
</evidence>
<organism evidence="3 4">
    <name type="scientific">Cerrena zonata</name>
    <dbReference type="NCBI Taxonomy" id="2478898"/>
    <lineage>
        <taxon>Eukaryota</taxon>
        <taxon>Fungi</taxon>
        <taxon>Dikarya</taxon>
        <taxon>Basidiomycota</taxon>
        <taxon>Agaricomycotina</taxon>
        <taxon>Agaricomycetes</taxon>
        <taxon>Polyporales</taxon>
        <taxon>Cerrenaceae</taxon>
        <taxon>Cerrena</taxon>
    </lineage>
</organism>